<dbReference type="PANTHER" id="PTHR40080">
    <property type="entry name" value="LMO1763 PROTEIN"/>
    <property type="match status" value="1"/>
</dbReference>
<comment type="caution">
    <text evidence="1">The sequence shown here is derived from an EMBL/GenBank/DDBJ whole genome shotgun (WGS) entry which is preliminary data.</text>
</comment>
<dbReference type="GO" id="GO:0015930">
    <property type="term" value="F:glutamate synthase activity"/>
    <property type="evidence" value="ECO:0007669"/>
    <property type="project" value="InterPro"/>
</dbReference>
<dbReference type="Pfam" id="PF01371">
    <property type="entry name" value="Trp_repressor"/>
    <property type="match status" value="1"/>
</dbReference>
<protein>
    <submittedName>
        <fullName evidence="1">Uncharacterized protein</fullName>
    </submittedName>
</protein>
<dbReference type="Gene3D" id="1.10.1270.10">
    <property type="entry name" value="TrpR-like"/>
    <property type="match status" value="1"/>
</dbReference>
<gene>
    <name evidence="1" type="ORF">CO051_01500</name>
</gene>
<dbReference type="InterPro" id="IPR010921">
    <property type="entry name" value="Trp_repressor/repl_initiator"/>
</dbReference>
<dbReference type="GO" id="GO:0003700">
    <property type="term" value="F:DNA-binding transcription factor activity"/>
    <property type="evidence" value="ECO:0007669"/>
    <property type="project" value="InterPro"/>
</dbReference>
<dbReference type="GO" id="GO:0006537">
    <property type="term" value="P:glutamate biosynthetic process"/>
    <property type="evidence" value="ECO:0007669"/>
    <property type="project" value="InterPro"/>
</dbReference>
<dbReference type="AlphaFoldDB" id="A0A2M8F295"/>
<dbReference type="SUPFAM" id="SSF48295">
    <property type="entry name" value="TrpR-like"/>
    <property type="match status" value="1"/>
</dbReference>
<evidence type="ECO:0000313" key="1">
    <source>
        <dbReference type="EMBL" id="PJC33422.1"/>
    </source>
</evidence>
<evidence type="ECO:0000313" key="2">
    <source>
        <dbReference type="Proteomes" id="UP000231383"/>
    </source>
</evidence>
<dbReference type="PANTHER" id="PTHR40080:SF1">
    <property type="entry name" value="TRPR-LIKE PROTEIN YERC_YECD"/>
    <property type="match status" value="1"/>
</dbReference>
<proteinExistence type="predicted"/>
<accession>A0A2M8F295</accession>
<dbReference type="InterPro" id="IPR000831">
    <property type="entry name" value="Trp_repress"/>
</dbReference>
<dbReference type="Proteomes" id="UP000231383">
    <property type="component" value="Unassembled WGS sequence"/>
</dbReference>
<dbReference type="GO" id="GO:0043565">
    <property type="term" value="F:sequence-specific DNA binding"/>
    <property type="evidence" value="ECO:0007669"/>
    <property type="project" value="InterPro"/>
</dbReference>
<name>A0A2M8F295_9BACT</name>
<dbReference type="NCBIfam" id="TIGR02531">
    <property type="entry name" value="yecD_yerC"/>
    <property type="match status" value="1"/>
</dbReference>
<reference evidence="2" key="1">
    <citation type="submission" date="2017-09" db="EMBL/GenBank/DDBJ databases">
        <title>Depth-based differentiation of microbial function through sediment-hosted aquifers and enrichment of novel symbionts in the deep terrestrial subsurface.</title>
        <authorList>
            <person name="Probst A.J."/>
            <person name="Ladd B."/>
            <person name="Jarett J.K."/>
            <person name="Geller-Mcgrath D.E."/>
            <person name="Sieber C.M.K."/>
            <person name="Emerson J.B."/>
            <person name="Anantharaman K."/>
            <person name="Thomas B.C."/>
            <person name="Malmstrom R."/>
            <person name="Stieglmeier M."/>
            <person name="Klingl A."/>
            <person name="Woyke T."/>
            <person name="Ryan C.M."/>
            <person name="Banfield J.F."/>
        </authorList>
    </citation>
    <scope>NUCLEOTIDE SEQUENCE [LARGE SCALE GENOMIC DNA]</scope>
</reference>
<organism evidence="1 2">
    <name type="scientific">Candidatus Roizmanbacteria bacterium CG_4_9_14_0_2_um_filter_39_13</name>
    <dbReference type="NCBI Taxonomy" id="1974839"/>
    <lineage>
        <taxon>Bacteria</taxon>
        <taxon>Candidatus Roizmaniibacteriota</taxon>
    </lineage>
</organism>
<dbReference type="InterPro" id="IPR038116">
    <property type="entry name" value="TrpR-like_sf"/>
</dbReference>
<sequence length="102" mass="11601">MAPQYNPYKAKNSEEKALAEAFAKVQTTQESLNLLRDLLTPKELEEFGRRFEIAKLLETTDMSYEAIAKKMKTSTTTVTRVALWLNNGSGGYKKVLDRLEKV</sequence>
<dbReference type="InterPro" id="IPR013368">
    <property type="entry name" value="YecD_YerC"/>
</dbReference>
<dbReference type="EMBL" id="PFSC01000041">
    <property type="protein sequence ID" value="PJC33422.1"/>
    <property type="molecule type" value="Genomic_DNA"/>
</dbReference>